<protein>
    <submittedName>
        <fullName evidence="2">Uncharacterized protein</fullName>
    </submittedName>
</protein>
<reference evidence="2" key="1">
    <citation type="submission" date="2023-04" db="EMBL/GenBank/DDBJ databases">
        <authorList>
            <person name="Vijverberg K."/>
            <person name="Xiong W."/>
            <person name="Schranz E."/>
        </authorList>
    </citation>
    <scope>NUCLEOTIDE SEQUENCE</scope>
</reference>
<name>A0AA36ELQ2_LACSI</name>
<accession>A0AA36ELQ2</accession>
<dbReference type="PANTHER" id="PTHR33702">
    <property type="entry name" value="BNAA09G40010D PROTEIN"/>
    <property type="match status" value="1"/>
</dbReference>
<sequence>MIRALLSLQIMKSARNIDLQNMEGLTTTAYKSVKGCWRARGYERLGTSTSYHSAGREEGEEEESRSKPRRLRRRKRRFWRFRINPRLTLKLKPRKLFIGIRDAYMMIMMKLASSSVVRGRTMGGEGFGTMAMNEYDEKMIMEIYKTLAMRQGQLIPS</sequence>
<dbReference type="AlphaFoldDB" id="A0AA36ELQ2"/>
<feature type="region of interest" description="Disordered" evidence="1">
    <location>
        <begin position="48"/>
        <end position="69"/>
    </location>
</feature>
<organism evidence="2 3">
    <name type="scientific">Lactuca saligna</name>
    <name type="common">Willowleaf lettuce</name>
    <dbReference type="NCBI Taxonomy" id="75948"/>
    <lineage>
        <taxon>Eukaryota</taxon>
        <taxon>Viridiplantae</taxon>
        <taxon>Streptophyta</taxon>
        <taxon>Embryophyta</taxon>
        <taxon>Tracheophyta</taxon>
        <taxon>Spermatophyta</taxon>
        <taxon>Magnoliopsida</taxon>
        <taxon>eudicotyledons</taxon>
        <taxon>Gunneridae</taxon>
        <taxon>Pentapetalae</taxon>
        <taxon>asterids</taxon>
        <taxon>campanulids</taxon>
        <taxon>Asterales</taxon>
        <taxon>Asteraceae</taxon>
        <taxon>Cichorioideae</taxon>
        <taxon>Cichorieae</taxon>
        <taxon>Lactucinae</taxon>
        <taxon>Lactuca</taxon>
    </lineage>
</organism>
<proteinExistence type="predicted"/>
<gene>
    <name evidence="2" type="ORF">LSALG_LOCUS39043</name>
</gene>
<evidence type="ECO:0000313" key="3">
    <source>
        <dbReference type="Proteomes" id="UP001177003"/>
    </source>
</evidence>
<evidence type="ECO:0000256" key="1">
    <source>
        <dbReference type="SAM" id="MobiDB-lite"/>
    </source>
</evidence>
<evidence type="ECO:0000313" key="2">
    <source>
        <dbReference type="EMBL" id="CAI9300402.1"/>
    </source>
</evidence>
<keyword evidence="3" id="KW-1185">Reference proteome</keyword>
<dbReference type="EMBL" id="OX465085">
    <property type="protein sequence ID" value="CAI9300402.1"/>
    <property type="molecule type" value="Genomic_DNA"/>
</dbReference>
<dbReference type="Proteomes" id="UP001177003">
    <property type="component" value="Chromosome 9"/>
</dbReference>
<dbReference type="PANTHER" id="PTHR33702:SF5">
    <property type="entry name" value="OS01G0308600 PROTEIN"/>
    <property type="match status" value="1"/>
</dbReference>